<comment type="similarity">
    <text evidence="2">Belongs to the glycosyl hydrolase 20 family.</text>
</comment>
<evidence type="ECO:0000259" key="9">
    <source>
        <dbReference type="Pfam" id="PF00728"/>
    </source>
</evidence>
<feature type="domain" description="Beta-hexosaminidase eukaryotic type N-terminal" evidence="10">
    <location>
        <begin position="151"/>
        <end position="239"/>
    </location>
</feature>
<keyword evidence="6" id="KW-0325">Glycoprotein</keyword>
<dbReference type="EC" id="3.2.1.52" evidence="3"/>
<keyword evidence="5" id="KW-0378">Hydrolase</keyword>
<dbReference type="GO" id="GO:0016020">
    <property type="term" value="C:membrane"/>
    <property type="evidence" value="ECO:0007669"/>
    <property type="project" value="TreeGrafter"/>
</dbReference>
<sequence>MDMVLVEWIFFLDGSSGLKMVVWWIFFDLVYVWLLGKLMKGKEKSHPFVHLAILLKQILFSRQRLVETLLAIDHTSDHHDLILISTELDWKCKHQSKSICSINCSSDCRLSLSCVVISQVWVSLGKLSGINVWPQPQATLISPNFIITNPEHPYLSSAVNRYLNLINYGRYQPQVSASVNITNPPLLTLSISVDNLFTPLHHGVDESYTLTIPANVSTANLNAQRVWGAMRGLETFSQLVWGKPSLVAVGLGLMLDTSRNYYGVDDILRAIAAMSGNKMNVFHWHITDSHSLHSFPLVIPSEPDLAAKGSYDPQMQYSPDDVKNIVQFGLAHGVRVLPKIDSPGSWAEAYPEIVTCANMFRWPAQTEWADRLASEPGGTGHLNPLNPKTFQVLKNVITDVVNLFPEPFYHAGADEIIPGCWKADPTIRSFLSKGGSLSQVLEKFVNITLSFIVSLNRTVIYCVIYWEDVLLNDLVKVDSSFLPPEHTILQTWNNGPNNTKRIVKAGYRAIVSSSEFYYLDCGHIDFLGNDCQYDQPASSNTGNGGSWCGPFKTWQTIYNYGITYGLSEEEAKLVVGGEVALFISVVYTLFHEQDIYHNHHQYIE</sequence>
<dbReference type="Pfam" id="PF00728">
    <property type="entry name" value="Glyco_hydro_20"/>
    <property type="match status" value="1"/>
</dbReference>
<keyword evidence="12" id="KW-1185">Reference proteome</keyword>
<evidence type="ECO:0000256" key="7">
    <source>
        <dbReference type="ARBA" id="ARBA00023295"/>
    </source>
</evidence>
<dbReference type="GO" id="GO:0005975">
    <property type="term" value="P:carbohydrate metabolic process"/>
    <property type="evidence" value="ECO:0007669"/>
    <property type="project" value="InterPro"/>
</dbReference>
<protein>
    <recommendedName>
        <fullName evidence="3">beta-N-acetylhexosaminidase</fullName>
        <ecNumber evidence="3">3.2.1.52</ecNumber>
    </recommendedName>
</protein>
<dbReference type="Gene3D" id="3.20.20.80">
    <property type="entry name" value="Glycosidases"/>
    <property type="match status" value="1"/>
</dbReference>
<dbReference type="InterPro" id="IPR029019">
    <property type="entry name" value="HEX_eukaryotic_N"/>
</dbReference>
<evidence type="ECO:0000259" key="10">
    <source>
        <dbReference type="Pfam" id="PF14845"/>
    </source>
</evidence>
<feature type="active site" description="Proton donor" evidence="8">
    <location>
        <position position="415"/>
    </location>
</feature>
<evidence type="ECO:0000256" key="8">
    <source>
        <dbReference type="PIRSR" id="PIRSR625705-1"/>
    </source>
</evidence>
<comment type="caution">
    <text evidence="11">The sequence shown here is derived from an EMBL/GenBank/DDBJ whole genome shotgun (WGS) entry which is preliminary data.</text>
</comment>
<proteinExistence type="inferred from homology"/>
<evidence type="ECO:0000256" key="6">
    <source>
        <dbReference type="ARBA" id="ARBA00023180"/>
    </source>
</evidence>
<dbReference type="PRINTS" id="PR00738">
    <property type="entry name" value="GLHYDRLASE20"/>
</dbReference>
<accession>A0AAD9TK02</accession>
<dbReference type="Proteomes" id="UP001280121">
    <property type="component" value="Unassembled WGS sequence"/>
</dbReference>
<evidence type="ECO:0000313" key="12">
    <source>
        <dbReference type="Proteomes" id="UP001280121"/>
    </source>
</evidence>
<reference evidence="11" key="1">
    <citation type="journal article" date="2023" name="Plant J.">
        <title>Genome sequences and population genomics provide insights into the demographic history, inbreeding, and mutation load of two 'living fossil' tree species of Dipteronia.</title>
        <authorList>
            <person name="Feng Y."/>
            <person name="Comes H.P."/>
            <person name="Chen J."/>
            <person name="Zhu S."/>
            <person name="Lu R."/>
            <person name="Zhang X."/>
            <person name="Li P."/>
            <person name="Qiu J."/>
            <person name="Olsen K.M."/>
            <person name="Qiu Y."/>
        </authorList>
    </citation>
    <scope>NUCLEOTIDE SEQUENCE</scope>
    <source>
        <strain evidence="11">KIB01</strain>
    </source>
</reference>
<comment type="catalytic activity">
    <reaction evidence="1">
        <text>Hydrolysis of terminal non-reducing N-acetyl-D-hexosamine residues in N-acetyl-beta-D-hexosaminides.</text>
        <dbReference type="EC" id="3.2.1.52"/>
    </reaction>
</comment>
<dbReference type="SUPFAM" id="SSF51445">
    <property type="entry name" value="(Trans)glycosidases"/>
    <property type="match status" value="1"/>
</dbReference>
<dbReference type="GO" id="GO:0030203">
    <property type="term" value="P:glycosaminoglycan metabolic process"/>
    <property type="evidence" value="ECO:0007669"/>
    <property type="project" value="TreeGrafter"/>
</dbReference>
<evidence type="ECO:0000256" key="2">
    <source>
        <dbReference type="ARBA" id="ARBA00006285"/>
    </source>
</evidence>
<gene>
    <name evidence="11" type="ORF">Ddye_031968</name>
</gene>
<dbReference type="InterPro" id="IPR015883">
    <property type="entry name" value="Glyco_hydro_20_cat"/>
</dbReference>
<name>A0AAD9TK02_9ROSI</name>
<dbReference type="Gene3D" id="3.30.379.10">
    <property type="entry name" value="Chitobiase/beta-hexosaminidase domain 2-like"/>
    <property type="match status" value="1"/>
</dbReference>
<dbReference type="InterPro" id="IPR017853">
    <property type="entry name" value="GH"/>
</dbReference>
<dbReference type="InterPro" id="IPR025705">
    <property type="entry name" value="Beta_hexosaminidase_sua/sub"/>
</dbReference>
<evidence type="ECO:0000256" key="1">
    <source>
        <dbReference type="ARBA" id="ARBA00001231"/>
    </source>
</evidence>
<dbReference type="GO" id="GO:0004563">
    <property type="term" value="F:beta-N-acetylhexosaminidase activity"/>
    <property type="evidence" value="ECO:0007669"/>
    <property type="project" value="UniProtKB-EC"/>
</dbReference>
<feature type="domain" description="Glycoside hydrolase family 20 catalytic" evidence="9">
    <location>
        <begin position="252"/>
        <end position="582"/>
    </location>
</feature>
<dbReference type="PANTHER" id="PTHR22600">
    <property type="entry name" value="BETA-HEXOSAMINIDASE"/>
    <property type="match status" value="1"/>
</dbReference>
<dbReference type="InterPro" id="IPR029018">
    <property type="entry name" value="Hex-like_dom2"/>
</dbReference>
<dbReference type="Pfam" id="PF14845">
    <property type="entry name" value="Glycohydro_20b2"/>
    <property type="match status" value="1"/>
</dbReference>
<evidence type="ECO:0000256" key="4">
    <source>
        <dbReference type="ARBA" id="ARBA00022729"/>
    </source>
</evidence>
<organism evidence="11 12">
    <name type="scientific">Dipteronia dyeriana</name>
    <dbReference type="NCBI Taxonomy" id="168575"/>
    <lineage>
        <taxon>Eukaryota</taxon>
        <taxon>Viridiplantae</taxon>
        <taxon>Streptophyta</taxon>
        <taxon>Embryophyta</taxon>
        <taxon>Tracheophyta</taxon>
        <taxon>Spermatophyta</taxon>
        <taxon>Magnoliopsida</taxon>
        <taxon>eudicotyledons</taxon>
        <taxon>Gunneridae</taxon>
        <taxon>Pentapetalae</taxon>
        <taxon>rosids</taxon>
        <taxon>malvids</taxon>
        <taxon>Sapindales</taxon>
        <taxon>Sapindaceae</taxon>
        <taxon>Hippocastanoideae</taxon>
        <taxon>Acereae</taxon>
        <taxon>Dipteronia</taxon>
    </lineage>
</organism>
<evidence type="ECO:0000256" key="5">
    <source>
        <dbReference type="ARBA" id="ARBA00022801"/>
    </source>
</evidence>
<evidence type="ECO:0000256" key="3">
    <source>
        <dbReference type="ARBA" id="ARBA00012663"/>
    </source>
</evidence>
<dbReference type="AlphaFoldDB" id="A0AAD9TK02"/>
<dbReference type="SUPFAM" id="SSF55545">
    <property type="entry name" value="beta-N-acetylhexosaminidase-like domain"/>
    <property type="match status" value="1"/>
</dbReference>
<dbReference type="PANTHER" id="PTHR22600:SF26">
    <property type="entry name" value="BETA-N-ACETYLHEXOSAMINIDASE"/>
    <property type="match status" value="1"/>
</dbReference>
<evidence type="ECO:0000313" key="11">
    <source>
        <dbReference type="EMBL" id="KAK2637176.1"/>
    </source>
</evidence>
<dbReference type="EMBL" id="JANJYI010000009">
    <property type="protein sequence ID" value="KAK2637176.1"/>
    <property type="molecule type" value="Genomic_DNA"/>
</dbReference>
<keyword evidence="4" id="KW-0732">Signal</keyword>
<dbReference type="FunFam" id="3.20.20.80:FF:000063">
    <property type="entry name" value="Beta-hexosaminidase"/>
    <property type="match status" value="1"/>
</dbReference>
<keyword evidence="7" id="KW-0326">Glycosidase</keyword>